<dbReference type="Proteomes" id="UP000436522">
    <property type="component" value="Unassembled WGS sequence"/>
</dbReference>
<dbReference type="InterPro" id="IPR009075">
    <property type="entry name" value="AcylCo_DH/oxidase_C"/>
</dbReference>
<dbReference type="InterPro" id="IPR009100">
    <property type="entry name" value="AcylCoA_DH/oxidase_NM_dom_sf"/>
</dbReference>
<evidence type="ECO:0000256" key="1">
    <source>
        <dbReference type="ARBA" id="ARBA00001974"/>
    </source>
</evidence>
<dbReference type="Pfam" id="PF02771">
    <property type="entry name" value="Acyl-CoA_dh_N"/>
    <property type="match status" value="1"/>
</dbReference>
<comment type="similarity">
    <text evidence="2">Belongs to the acyl-CoA dehydrogenase family.</text>
</comment>
<evidence type="ECO:0000313" key="7">
    <source>
        <dbReference type="EMBL" id="GFE48787.1"/>
    </source>
</evidence>
<dbReference type="Pfam" id="PF00441">
    <property type="entry name" value="Acyl-CoA_dh_1"/>
    <property type="match status" value="1"/>
</dbReference>
<dbReference type="PROSITE" id="PS00073">
    <property type="entry name" value="ACYL_COA_DH_2"/>
    <property type="match status" value="1"/>
</dbReference>
<dbReference type="EMBL" id="BLIV01000001">
    <property type="protein sequence ID" value="GFE48787.1"/>
    <property type="molecule type" value="Genomic_DNA"/>
</dbReference>
<feature type="domain" description="Acyl-CoA dehydrogenase/oxidase N-terminal" evidence="6">
    <location>
        <begin position="32"/>
        <end position="118"/>
    </location>
</feature>
<evidence type="ECO:0000256" key="3">
    <source>
        <dbReference type="ARBA" id="ARBA00022630"/>
    </source>
</evidence>
<evidence type="ECO:0000313" key="8">
    <source>
        <dbReference type="Proteomes" id="UP000436522"/>
    </source>
</evidence>
<keyword evidence="3" id="KW-0285">Flavoprotein</keyword>
<sequence>MQVQLNDQMDLTNGAGASIRDTLSHIFNQATINTQGTCSESLAWELLGENGFLGATVSHAMGGVGLDLAHLIEFCSVLVDYLQDELAFVLHSLVSSELIEAYGSGKQIESLLPGMLDGTLRSAVCFFDLRTFSESNWSGAYYEKNDGKYDLYFDQTVFIGAQSSNTVIVIAKEKGKQSTFSIFHVPKGTESLGLNLERGQFDDVQISIAGQLSGVIRDLDDSFILGNKDGLGGSQWQNFLGKLHMAIGALSVASMSKVIRATREYTSDREVFGRAVIDFDNTKHVVAAGQYEVLAGFAIFRDFFNGGHREDASSSYVNGLCAKFVRRHTKTCDECLQLFGGYGFLVENPIGKRYMNYLFASSICLDDVEYVAFEKLWNRSNGDDLHHECTALERTA</sequence>
<organism evidence="7 8">
    <name type="scientific">Roseobacter cerasinus</name>
    <dbReference type="NCBI Taxonomy" id="2602289"/>
    <lineage>
        <taxon>Bacteria</taxon>
        <taxon>Pseudomonadati</taxon>
        <taxon>Pseudomonadota</taxon>
        <taxon>Alphaproteobacteria</taxon>
        <taxon>Rhodobacterales</taxon>
        <taxon>Roseobacteraceae</taxon>
        <taxon>Roseobacter</taxon>
    </lineage>
</organism>
<dbReference type="InterPro" id="IPR006089">
    <property type="entry name" value="Acyl-CoA_DH_CS"/>
</dbReference>
<dbReference type="SUPFAM" id="SSF47203">
    <property type="entry name" value="Acyl-CoA dehydrogenase C-terminal domain-like"/>
    <property type="match status" value="1"/>
</dbReference>
<comment type="cofactor">
    <cofactor evidence="1">
        <name>FAD</name>
        <dbReference type="ChEBI" id="CHEBI:57692"/>
    </cofactor>
</comment>
<comment type="caution">
    <text evidence="7">The sequence shown here is derived from an EMBL/GenBank/DDBJ whole genome shotgun (WGS) entry which is preliminary data.</text>
</comment>
<dbReference type="GO" id="GO:0003995">
    <property type="term" value="F:acyl-CoA dehydrogenase activity"/>
    <property type="evidence" value="ECO:0007669"/>
    <property type="project" value="InterPro"/>
</dbReference>
<gene>
    <name evidence="7" type="ORF">So717_05400</name>
</gene>
<proteinExistence type="inferred from homology"/>
<accession>A0A640VLY8</accession>
<dbReference type="PANTHER" id="PTHR43884:SF12">
    <property type="entry name" value="ISOVALERYL-COA DEHYDROGENASE, MITOCHONDRIAL-RELATED"/>
    <property type="match status" value="1"/>
</dbReference>
<dbReference type="SUPFAM" id="SSF56645">
    <property type="entry name" value="Acyl-CoA dehydrogenase NM domain-like"/>
    <property type="match status" value="1"/>
</dbReference>
<reference evidence="7 8" key="1">
    <citation type="submission" date="2019-12" db="EMBL/GenBank/DDBJ databases">
        <title>Roseobacter cerasinus sp. nov., isolated from seawater around aquaculture.</title>
        <authorList>
            <person name="Muramatsu S."/>
            <person name="Takabe Y."/>
            <person name="Mori K."/>
            <person name="Takaichi S."/>
            <person name="Hanada S."/>
        </authorList>
    </citation>
    <scope>NUCLEOTIDE SEQUENCE [LARGE SCALE GENOMIC DNA]</scope>
    <source>
        <strain evidence="7 8">AI77</strain>
    </source>
</reference>
<keyword evidence="4" id="KW-0274">FAD</keyword>
<evidence type="ECO:0000259" key="5">
    <source>
        <dbReference type="Pfam" id="PF00441"/>
    </source>
</evidence>
<name>A0A640VLY8_9RHOB</name>
<evidence type="ECO:0000256" key="4">
    <source>
        <dbReference type="ARBA" id="ARBA00022827"/>
    </source>
</evidence>
<dbReference type="GO" id="GO:0050660">
    <property type="term" value="F:flavin adenine dinucleotide binding"/>
    <property type="evidence" value="ECO:0007669"/>
    <property type="project" value="InterPro"/>
</dbReference>
<feature type="domain" description="Acyl-CoA dehydrogenase/oxidase C-terminal" evidence="5">
    <location>
        <begin position="237"/>
        <end position="357"/>
    </location>
</feature>
<dbReference type="InterPro" id="IPR013786">
    <property type="entry name" value="AcylCoA_DH/ox_N"/>
</dbReference>
<evidence type="ECO:0000259" key="6">
    <source>
        <dbReference type="Pfam" id="PF02771"/>
    </source>
</evidence>
<dbReference type="PANTHER" id="PTHR43884">
    <property type="entry name" value="ACYL-COA DEHYDROGENASE"/>
    <property type="match status" value="1"/>
</dbReference>
<keyword evidence="8" id="KW-1185">Reference proteome</keyword>
<evidence type="ECO:0000256" key="2">
    <source>
        <dbReference type="ARBA" id="ARBA00009347"/>
    </source>
</evidence>
<dbReference type="Gene3D" id="1.20.140.10">
    <property type="entry name" value="Butyryl-CoA Dehydrogenase, subunit A, domain 3"/>
    <property type="match status" value="1"/>
</dbReference>
<protein>
    <submittedName>
        <fullName evidence="7">Acyl-CoA dehydrogenase</fullName>
    </submittedName>
</protein>
<dbReference type="Gene3D" id="1.10.540.10">
    <property type="entry name" value="Acyl-CoA dehydrogenase/oxidase, N-terminal domain"/>
    <property type="match status" value="1"/>
</dbReference>
<dbReference type="InterPro" id="IPR036250">
    <property type="entry name" value="AcylCo_DH-like_C"/>
</dbReference>
<dbReference type="AlphaFoldDB" id="A0A640VLY8"/>
<dbReference type="InterPro" id="IPR037069">
    <property type="entry name" value="AcylCoA_DH/ox_N_sf"/>
</dbReference>